<gene>
    <name evidence="6" type="ORF">RHSIM_Rhsim10G0050000</name>
</gene>
<comment type="caution">
    <text evidence="6">The sequence shown here is derived from an EMBL/GenBank/DDBJ whole genome shotgun (WGS) entry which is preliminary data.</text>
</comment>
<dbReference type="CDD" id="cd00780">
    <property type="entry name" value="NTF2"/>
    <property type="match status" value="2"/>
</dbReference>
<dbReference type="InterPro" id="IPR032710">
    <property type="entry name" value="NTF2-like_dom_sf"/>
</dbReference>
<name>A0A834LEH1_RHOSS</name>
<dbReference type="Pfam" id="PF00076">
    <property type="entry name" value="RRM_1"/>
    <property type="match status" value="2"/>
</dbReference>
<dbReference type="AlphaFoldDB" id="A0A834LEH1"/>
<dbReference type="PROSITE" id="PS50177">
    <property type="entry name" value="NTF2_DOMAIN"/>
    <property type="match status" value="2"/>
</dbReference>
<dbReference type="PANTHER" id="PTHR10693:SF52">
    <property type="entry name" value="RAS GTPASE-ACTIVATING BINDING-LIKE PROTEIN"/>
    <property type="match status" value="1"/>
</dbReference>
<feature type="compositionally biased region" description="Polar residues" evidence="3">
    <location>
        <begin position="768"/>
        <end position="784"/>
    </location>
</feature>
<dbReference type="InterPro" id="IPR035979">
    <property type="entry name" value="RBD_domain_sf"/>
</dbReference>
<evidence type="ECO:0000259" key="4">
    <source>
        <dbReference type="PROSITE" id="PS50102"/>
    </source>
</evidence>
<dbReference type="EMBL" id="WJXA01000010">
    <property type="protein sequence ID" value="KAF7130711.1"/>
    <property type="molecule type" value="Genomic_DNA"/>
</dbReference>
<feature type="domain" description="RRM" evidence="4">
    <location>
        <begin position="791"/>
        <end position="883"/>
    </location>
</feature>
<keyword evidence="1 2" id="KW-0694">RNA-binding</keyword>
<dbReference type="OrthoDB" id="339151at2759"/>
<organism evidence="6 7">
    <name type="scientific">Rhododendron simsii</name>
    <name type="common">Sims's rhododendron</name>
    <dbReference type="NCBI Taxonomy" id="118357"/>
    <lineage>
        <taxon>Eukaryota</taxon>
        <taxon>Viridiplantae</taxon>
        <taxon>Streptophyta</taxon>
        <taxon>Embryophyta</taxon>
        <taxon>Tracheophyta</taxon>
        <taxon>Spermatophyta</taxon>
        <taxon>Magnoliopsida</taxon>
        <taxon>eudicotyledons</taxon>
        <taxon>Gunneridae</taxon>
        <taxon>Pentapetalae</taxon>
        <taxon>asterids</taxon>
        <taxon>Ericales</taxon>
        <taxon>Ericaceae</taxon>
        <taxon>Ericoideae</taxon>
        <taxon>Rhodoreae</taxon>
        <taxon>Rhododendron</taxon>
    </lineage>
</organism>
<sequence length="1146" mass="125883">MDTQTSSPPPPPPAKVIGKTFVELYYHMLYDSPELVHRFYQESSVLSRPDCNGEMTSVTTTERIEDMICSFHYKNYKAEIKTADAQESNKDGVIVLVTGCLTGMDDIRRKFTQKFSLAPQDKGYFVLKDVFRYVEDSEPLESNMVIVNGIHDTPLASIASDPEPVYDPVYDPPEVDSTTSLIEEVQVQHVEEKPCDPVDNERQLVDEEEVVVEHEPQSDENHVLAVTESASYTAQEDAPKKSYEYILSSQTKKAGSGPAKVYVQANTSRVGPTKTKKQAPIPVAHDPVTEPSAPSFCCSSNAAGLLLKNLFVIKTFTSEGHSIYVRNLPLNVTDSQLKEEFTKFGPIKQGGVQVRIFRNMKLTLIFLIPSADGIIILLNFRCQIRPRKIIGIESTLLPHHPLDVGLPQPRAADGRAAAAPVAGVVLDVVHRVGVGVGDQGLGGAGAVAGQKTRYSVALGRAGLYSGSAHGPVISHGFLIQMDTQTASPPTPPPAQAIGNAFVDQYYHILHHSPELVHRFYQESSILSRPEPNGVMTSVTTTEGIDDKICSFNYKNYKAEIKTADAQESYKDGVIVLVTGFLTGMDDIRRKFTQTFFLAPQDKGYFVLNDVFRYVEDSEPLESNKVIVNGIHDAPLASITPDPEPVYDPPEVDSTTSLIEEVQVQHVEEKPCDPVDNERRLVDEEEVVVEHEPQSDENHVLAVTESASYTAQEDAPKKSYAYILSSQTKKAGSGPAKVYVQANTSRVGPTKTEKRTPIPVAHDPVTEPSAPSASGSVNAPQSGNAQEEAEGHSIYVRNLPLNVTDSQLEEEFTKFGPIKQGGVQVRSNKVKFQQDFCFGFVEFQSFISMNNAIQEPTILASDLYGYMAQYSSFSSSVLLESGEDFIFSHPHLVYNLGRLSQSMMLLVTSRKVRNKARASSCSDVVGLDCQSFCNLLFGPSEREVGDLRPGCEDDLEVGTAGFEFDIPLDLNNIPLDLNNYCSALLKRVNILDNIAFDTDVMDHDVKSANIHWCTWNVASPITIGDKQAVVEIKRTTTRGKTLDHCGPVTHRKRQDDRMLFALQKRPLSIGSGRERFSSGRGGFRSDSFRGRRNFVGGRGYGRSEVGNLGGDFSGRGRGPGSRSGDGNQQGRGRGGRRGVSNWNPISA</sequence>
<evidence type="ECO:0000313" key="7">
    <source>
        <dbReference type="Proteomes" id="UP000626092"/>
    </source>
</evidence>
<dbReference type="SMART" id="SM00360">
    <property type="entry name" value="RRM"/>
    <property type="match status" value="2"/>
</dbReference>
<dbReference type="PANTHER" id="PTHR10693">
    <property type="entry name" value="RAS GTPASE-ACTIVATING PROTEIN-BINDING PROTEIN"/>
    <property type="match status" value="1"/>
</dbReference>
<dbReference type="CDD" id="cd00590">
    <property type="entry name" value="RRM_SF"/>
    <property type="match status" value="2"/>
</dbReference>
<dbReference type="InterPro" id="IPR000504">
    <property type="entry name" value="RRM_dom"/>
</dbReference>
<protein>
    <submittedName>
        <fullName evidence="6">Uncharacterized protein</fullName>
    </submittedName>
</protein>
<dbReference type="InterPro" id="IPR002075">
    <property type="entry name" value="NTF2_dom"/>
</dbReference>
<dbReference type="GO" id="GO:0005829">
    <property type="term" value="C:cytosol"/>
    <property type="evidence" value="ECO:0007669"/>
    <property type="project" value="TreeGrafter"/>
</dbReference>
<dbReference type="InterPro" id="IPR018222">
    <property type="entry name" value="Nuclear_transport_factor_2_euk"/>
</dbReference>
<evidence type="ECO:0000256" key="3">
    <source>
        <dbReference type="SAM" id="MobiDB-lite"/>
    </source>
</evidence>
<keyword evidence="7" id="KW-1185">Reference proteome</keyword>
<feature type="domain" description="NTF2" evidence="5">
    <location>
        <begin position="17"/>
        <end position="133"/>
    </location>
</feature>
<dbReference type="GO" id="GO:0003729">
    <property type="term" value="F:mRNA binding"/>
    <property type="evidence" value="ECO:0007669"/>
    <property type="project" value="TreeGrafter"/>
</dbReference>
<dbReference type="PROSITE" id="PS50102">
    <property type="entry name" value="RRM"/>
    <property type="match status" value="1"/>
</dbReference>
<accession>A0A834LEH1</accession>
<proteinExistence type="predicted"/>
<dbReference type="GO" id="GO:1990904">
    <property type="term" value="C:ribonucleoprotein complex"/>
    <property type="evidence" value="ECO:0007669"/>
    <property type="project" value="TreeGrafter"/>
</dbReference>
<dbReference type="Proteomes" id="UP000626092">
    <property type="component" value="Unassembled WGS sequence"/>
</dbReference>
<dbReference type="InterPro" id="IPR039539">
    <property type="entry name" value="Ras_GTPase_bind_prot"/>
</dbReference>
<dbReference type="Gene3D" id="3.30.70.330">
    <property type="match status" value="2"/>
</dbReference>
<evidence type="ECO:0000259" key="5">
    <source>
        <dbReference type="PROSITE" id="PS50177"/>
    </source>
</evidence>
<evidence type="ECO:0000256" key="2">
    <source>
        <dbReference type="PROSITE-ProRule" id="PRU00176"/>
    </source>
</evidence>
<dbReference type="InterPro" id="IPR012677">
    <property type="entry name" value="Nucleotide-bd_a/b_plait_sf"/>
</dbReference>
<evidence type="ECO:0000313" key="6">
    <source>
        <dbReference type="EMBL" id="KAF7130711.1"/>
    </source>
</evidence>
<dbReference type="SUPFAM" id="SSF54427">
    <property type="entry name" value="NTF2-like"/>
    <property type="match status" value="2"/>
</dbReference>
<evidence type="ECO:0000256" key="1">
    <source>
        <dbReference type="ARBA" id="ARBA00022884"/>
    </source>
</evidence>
<dbReference type="Pfam" id="PF02136">
    <property type="entry name" value="NTF2"/>
    <property type="match status" value="2"/>
</dbReference>
<dbReference type="Gene3D" id="3.10.450.50">
    <property type="match status" value="2"/>
</dbReference>
<feature type="domain" description="NTF2" evidence="5">
    <location>
        <begin position="497"/>
        <end position="613"/>
    </location>
</feature>
<feature type="compositionally biased region" description="Gly residues" evidence="3">
    <location>
        <begin position="1106"/>
        <end position="1131"/>
    </location>
</feature>
<feature type="region of interest" description="Disordered" evidence="3">
    <location>
        <begin position="1093"/>
        <end position="1146"/>
    </location>
</feature>
<dbReference type="SUPFAM" id="SSF54928">
    <property type="entry name" value="RNA-binding domain, RBD"/>
    <property type="match status" value="2"/>
</dbReference>
<reference evidence="6" key="1">
    <citation type="submission" date="2019-11" db="EMBL/GenBank/DDBJ databases">
        <authorList>
            <person name="Liu Y."/>
            <person name="Hou J."/>
            <person name="Li T.-Q."/>
            <person name="Guan C.-H."/>
            <person name="Wu X."/>
            <person name="Wu H.-Z."/>
            <person name="Ling F."/>
            <person name="Zhang R."/>
            <person name="Shi X.-G."/>
            <person name="Ren J.-P."/>
            <person name="Chen E.-F."/>
            <person name="Sun J.-M."/>
        </authorList>
    </citation>
    <scope>NUCLEOTIDE SEQUENCE</scope>
    <source>
        <strain evidence="6">Adult_tree_wgs_1</strain>
        <tissue evidence="6">Leaves</tissue>
    </source>
</reference>
<dbReference type="FunFam" id="3.10.450.50:FF:000003">
    <property type="entry name" value="Nuclear transport factor 2 family protein"/>
    <property type="match status" value="2"/>
</dbReference>
<feature type="region of interest" description="Disordered" evidence="3">
    <location>
        <begin position="743"/>
        <end position="789"/>
    </location>
</feature>